<dbReference type="InParanoid" id="D2V623"/>
<evidence type="ECO:0000313" key="3">
    <source>
        <dbReference type="Proteomes" id="UP000006671"/>
    </source>
</evidence>
<dbReference type="EMBL" id="GG738853">
    <property type="protein sequence ID" value="EFC47754.1"/>
    <property type="molecule type" value="Genomic_DNA"/>
</dbReference>
<dbReference type="VEuPathDB" id="AmoebaDB:NAEGRDRAFT_46962"/>
<feature type="region of interest" description="Disordered" evidence="1">
    <location>
        <begin position="104"/>
        <end position="242"/>
    </location>
</feature>
<keyword evidence="3" id="KW-1185">Reference proteome</keyword>
<feature type="compositionally biased region" description="Low complexity" evidence="1">
    <location>
        <begin position="26"/>
        <end position="36"/>
    </location>
</feature>
<protein>
    <submittedName>
        <fullName evidence="2">Predicted protein</fullName>
    </submittedName>
</protein>
<accession>D2V623</accession>
<proteinExistence type="predicted"/>
<dbReference type="KEGG" id="ngr:NAEGRDRAFT_46962"/>
<feature type="compositionally biased region" description="Low complexity" evidence="1">
    <location>
        <begin position="166"/>
        <end position="199"/>
    </location>
</feature>
<reference evidence="2 3" key="1">
    <citation type="journal article" date="2010" name="Cell">
        <title>The genome of Naegleria gruberi illuminates early eukaryotic versatility.</title>
        <authorList>
            <person name="Fritz-Laylin L.K."/>
            <person name="Prochnik S.E."/>
            <person name="Ginger M.L."/>
            <person name="Dacks J.B."/>
            <person name="Carpenter M.L."/>
            <person name="Field M.C."/>
            <person name="Kuo A."/>
            <person name="Paredez A."/>
            <person name="Chapman J."/>
            <person name="Pham J."/>
            <person name="Shu S."/>
            <person name="Neupane R."/>
            <person name="Cipriano M."/>
            <person name="Mancuso J."/>
            <person name="Tu H."/>
            <person name="Salamov A."/>
            <person name="Lindquist E."/>
            <person name="Shapiro H."/>
            <person name="Lucas S."/>
            <person name="Grigoriev I.V."/>
            <person name="Cande W.Z."/>
            <person name="Fulton C."/>
            <person name="Rokhsar D.S."/>
            <person name="Dawson S.C."/>
        </authorList>
    </citation>
    <scope>NUCLEOTIDE SEQUENCE [LARGE SCALE GENOMIC DNA]</scope>
    <source>
        <strain evidence="2 3">NEG-M</strain>
    </source>
</reference>
<feature type="region of interest" description="Disordered" evidence="1">
    <location>
        <begin position="1"/>
        <end position="59"/>
    </location>
</feature>
<feature type="compositionally biased region" description="Low complexity" evidence="1">
    <location>
        <begin position="446"/>
        <end position="461"/>
    </location>
</feature>
<feature type="compositionally biased region" description="Low complexity" evidence="1">
    <location>
        <begin position="105"/>
        <end position="128"/>
    </location>
</feature>
<feature type="compositionally biased region" description="Polar residues" evidence="1">
    <location>
        <begin position="217"/>
        <end position="238"/>
    </location>
</feature>
<evidence type="ECO:0000313" key="2">
    <source>
        <dbReference type="EMBL" id="EFC47754.1"/>
    </source>
</evidence>
<dbReference type="Proteomes" id="UP000006671">
    <property type="component" value="Unassembled WGS sequence"/>
</dbReference>
<dbReference type="GeneID" id="8849384"/>
<feature type="region of interest" description="Disordered" evidence="1">
    <location>
        <begin position="282"/>
        <end position="308"/>
    </location>
</feature>
<organism evidence="3">
    <name type="scientific">Naegleria gruberi</name>
    <name type="common">Amoeba</name>
    <dbReference type="NCBI Taxonomy" id="5762"/>
    <lineage>
        <taxon>Eukaryota</taxon>
        <taxon>Discoba</taxon>
        <taxon>Heterolobosea</taxon>
        <taxon>Tetramitia</taxon>
        <taxon>Eutetramitia</taxon>
        <taxon>Vahlkampfiidae</taxon>
        <taxon>Naegleria</taxon>
    </lineage>
</organism>
<sequence>MPNEESQEIFHNNSTHKEMTLHPTMSCSTSSSSSSSAKIHNPPSKIEKRRGRPPKITSPLSYPVRWQFMKEEGDVHVSKKQSNRNRYHNDISIVNCYDMFKEGASPRTESPSCSSSTSSLAQTNSPSSISQQTRTSFQLTESSNMLIGSHPLPPPTATMLNNFTKSNSAPSSSQYSPMNDTTANTNLPNYNNNINNYNTSSSRACQYPEQPSPESYFLNNAPKQQPPFNSSLPQQSSPLVIPSYPMPNTNNNSHYFPPYCTIPPPQQQQQQNIQNINQFPTPIQTSQFSTPKKQVSHSPKSTPSPSASVYHSWKVDLSPSTSPYQKHGELSFSLNDTIQVNSNNYKVSMTSKKPSPSSSATTHSCNKISPPKFTNQITTTSTVMNQFSTSSPQNNTISTTITNTAEKILSPATATAATSSSTSFVIHDNYVEEIPSVAATTVGVNSSTTSDQSTTNISSSSPHQKTRRSSMPSLKDILN</sequence>
<gene>
    <name evidence="2" type="ORF">NAEGRDRAFT_46962</name>
</gene>
<feature type="compositionally biased region" description="Polar residues" evidence="1">
    <location>
        <begin position="129"/>
        <end position="146"/>
    </location>
</feature>
<dbReference type="AlphaFoldDB" id="D2V623"/>
<feature type="region of interest" description="Disordered" evidence="1">
    <location>
        <begin position="442"/>
        <end position="479"/>
    </location>
</feature>
<name>D2V623_NAEGR</name>
<dbReference type="RefSeq" id="XP_002680498.1">
    <property type="nucleotide sequence ID" value="XM_002680452.1"/>
</dbReference>
<feature type="compositionally biased region" description="Polar residues" evidence="1">
    <location>
        <begin position="360"/>
        <end position="373"/>
    </location>
</feature>
<feature type="region of interest" description="Disordered" evidence="1">
    <location>
        <begin position="347"/>
        <end position="373"/>
    </location>
</feature>
<evidence type="ECO:0000256" key="1">
    <source>
        <dbReference type="SAM" id="MobiDB-lite"/>
    </source>
</evidence>